<dbReference type="InParanoid" id="A0A317XQJ5"/>
<evidence type="ECO:0000256" key="1">
    <source>
        <dbReference type="ARBA" id="ARBA00004123"/>
    </source>
</evidence>
<dbReference type="GO" id="GO:0003713">
    <property type="term" value="F:transcription coactivator activity"/>
    <property type="evidence" value="ECO:0007669"/>
    <property type="project" value="TreeGrafter"/>
</dbReference>
<dbReference type="Proteomes" id="UP000246740">
    <property type="component" value="Unassembled WGS sequence"/>
</dbReference>
<evidence type="ECO:0000256" key="4">
    <source>
        <dbReference type="ARBA" id="ARBA00023163"/>
    </source>
</evidence>
<reference evidence="7 8" key="1">
    <citation type="journal article" date="2018" name="Mol. Biol. Evol.">
        <title>Broad Genomic Sampling Reveals a Smut Pathogenic Ancestry of the Fungal Clade Ustilaginomycotina.</title>
        <authorList>
            <person name="Kijpornyongpan T."/>
            <person name="Mondo S.J."/>
            <person name="Barry K."/>
            <person name="Sandor L."/>
            <person name="Lee J."/>
            <person name="Lipzen A."/>
            <person name="Pangilinan J."/>
            <person name="LaButti K."/>
            <person name="Hainaut M."/>
            <person name="Henrissat B."/>
            <person name="Grigoriev I.V."/>
            <person name="Spatafora J.W."/>
            <person name="Aime M.C."/>
        </authorList>
    </citation>
    <scope>NUCLEOTIDE SEQUENCE [LARGE SCALE GENOMIC DNA]</scope>
    <source>
        <strain evidence="7 8">MCA 3645</strain>
    </source>
</reference>
<dbReference type="InterPro" id="IPR003162">
    <property type="entry name" value="TFIID-31"/>
</dbReference>
<dbReference type="GO" id="GO:0000124">
    <property type="term" value="C:SAGA complex"/>
    <property type="evidence" value="ECO:0007669"/>
    <property type="project" value="TreeGrafter"/>
</dbReference>
<dbReference type="Pfam" id="PF02291">
    <property type="entry name" value="TFIID-31kDa"/>
    <property type="match status" value="1"/>
</dbReference>
<evidence type="ECO:0000313" key="7">
    <source>
        <dbReference type="EMBL" id="PWZ00372.1"/>
    </source>
</evidence>
<dbReference type="GO" id="GO:0005669">
    <property type="term" value="C:transcription factor TFIID complex"/>
    <property type="evidence" value="ECO:0007669"/>
    <property type="project" value="TreeGrafter"/>
</dbReference>
<comment type="subcellular location">
    <subcellularLocation>
        <location evidence="1">Nucleus</location>
    </subcellularLocation>
</comment>
<dbReference type="Gene3D" id="1.10.20.10">
    <property type="entry name" value="Histone, subunit A"/>
    <property type="match status" value="1"/>
</dbReference>
<dbReference type="PANTHER" id="PTHR48068">
    <property type="entry name" value="TAF9 RNA POLYMERASE II, TATA BOX-BINDING PROTEIN (TBP)-ASSOCIATED FACTOR"/>
    <property type="match status" value="1"/>
</dbReference>
<dbReference type="InterPro" id="IPR051431">
    <property type="entry name" value="TFIID_subunit_9"/>
</dbReference>
<dbReference type="OrthoDB" id="341924at2759"/>
<gene>
    <name evidence="7" type="ORF">BCV70DRAFT_199657</name>
</gene>
<evidence type="ECO:0000256" key="3">
    <source>
        <dbReference type="ARBA" id="ARBA00023015"/>
    </source>
</evidence>
<protein>
    <submittedName>
        <fullName evidence="7">TFIID-31kDa-domain-containing protein</fullName>
    </submittedName>
</protein>
<dbReference type="EMBL" id="KZ819192">
    <property type="protein sequence ID" value="PWZ00372.1"/>
    <property type="molecule type" value="Genomic_DNA"/>
</dbReference>
<accession>A0A317XQJ5</accession>
<dbReference type="InterPro" id="IPR009072">
    <property type="entry name" value="Histone-fold"/>
</dbReference>
<sequence>MTTYTSMQADTGLRGPIPRDARLVALILASMGISDVQPEVLLQLLEFAHRYTYDVLSDALVYADHANSRQAGSAVSLNDVNLAIQSRVNYSFTAPPEKDMLLALATSINSTPLPPISDRHGVRLPPPQHCLTNVNFSIVPNPPPQDFFDEEEAQPHPPLPNLQAQQPDAQSQSQSQPQSQSQSQSQSHPQGHAATTTTTATASVSASTSTQQSSSSGLTDTQRSTFDRADEDYDADDGDVSMTTVAPSQPSQPPLTTTTTTTTTATASQERGTKRSLDEDEDY</sequence>
<name>A0A317XQJ5_9BASI</name>
<keyword evidence="8" id="KW-1185">Reference proteome</keyword>
<feature type="compositionally biased region" description="Acidic residues" evidence="6">
    <location>
        <begin position="229"/>
        <end position="239"/>
    </location>
</feature>
<feature type="compositionally biased region" description="Low complexity" evidence="6">
    <location>
        <begin position="163"/>
        <end position="216"/>
    </location>
</feature>
<comment type="similarity">
    <text evidence="2">Belongs to the TAF9 family.</text>
</comment>
<dbReference type="FunCoup" id="A0A317XQJ5">
    <property type="interactions" value="43"/>
</dbReference>
<keyword evidence="4" id="KW-0804">Transcription</keyword>
<feature type="compositionally biased region" description="Low complexity" evidence="6">
    <location>
        <begin position="256"/>
        <end position="267"/>
    </location>
</feature>
<organism evidence="7 8">
    <name type="scientific">Testicularia cyperi</name>
    <dbReference type="NCBI Taxonomy" id="1882483"/>
    <lineage>
        <taxon>Eukaryota</taxon>
        <taxon>Fungi</taxon>
        <taxon>Dikarya</taxon>
        <taxon>Basidiomycota</taxon>
        <taxon>Ustilaginomycotina</taxon>
        <taxon>Ustilaginomycetes</taxon>
        <taxon>Ustilaginales</taxon>
        <taxon>Anthracoideaceae</taxon>
        <taxon>Testicularia</taxon>
    </lineage>
</organism>
<dbReference type="SUPFAM" id="SSF47113">
    <property type="entry name" value="Histone-fold"/>
    <property type="match status" value="1"/>
</dbReference>
<keyword evidence="3" id="KW-0805">Transcription regulation</keyword>
<evidence type="ECO:0000256" key="2">
    <source>
        <dbReference type="ARBA" id="ARBA00007646"/>
    </source>
</evidence>
<dbReference type="GO" id="GO:0016251">
    <property type="term" value="F:RNA polymerase II general transcription initiation factor activity"/>
    <property type="evidence" value="ECO:0007669"/>
    <property type="project" value="TreeGrafter"/>
</dbReference>
<dbReference type="PANTHER" id="PTHR48068:SF4">
    <property type="entry name" value="TATA-BOX BINDING PROTEIN ASSOCIATED FACTOR 9"/>
    <property type="match status" value="1"/>
</dbReference>
<feature type="non-terminal residue" evidence="7">
    <location>
        <position position="283"/>
    </location>
</feature>
<dbReference type="AlphaFoldDB" id="A0A317XQJ5"/>
<dbReference type="GO" id="GO:0046982">
    <property type="term" value="F:protein heterodimerization activity"/>
    <property type="evidence" value="ECO:0007669"/>
    <property type="project" value="InterPro"/>
</dbReference>
<keyword evidence="5" id="KW-0539">Nucleus</keyword>
<proteinExistence type="inferred from homology"/>
<evidence type="ECO:0000313" key="8">
    <source>
        <dbReference type="Proteomes" id="UP000246740"/>
    </source>
</evidence>
<dbReference type="STRING" id="1882483.A0A317XQJ5"/>
<dbReference type="GO" id="GO:0051123">
    <property type="term" value="P:RNA polymerase II preinitiation complex assembly"/>
    <property type="evidence" value="ECO:0007669"/>
    <property type="project" value="TreeGrafter"/>
</dbReference>
<evidence type="ECO:0000256" key="6">
    <source>
        <dbReference type="SAM" id="MobiDB-lite"/>
    </source>
</evidence>
<feature type="region of interest" description="Disordered" evidence="6">
    <location>
        <begin position="133"/>
        <end position="283"/>
    </location>
</feature>
<evidence type="ECO:0000256" key="5">
    <source>
        <dbReference type="ARBA" id="ARBA00023242"/>
    </source>
</evidence>
<dbReference type="CDD" id="cd07979">
    <property type="entry name" value="HFD_TAF9"/>
    <property type="match status" value="1"/>
</dbReference>